<evidence type="ECO:0000256" key="2">
    <source>
        <dbReference type="SAM" id="Phobius"/>
    </source>
</evidence>
<sequence length="139" mass="15193">MDTTSNNNELKSSLSGIYAVPFLKCLLKKHISEAAITGPQKAKLLENIISVDDNDCECKSESEFNNLQTESGPEVPRCVPKVRDPSHQNSGQPTNVQSDKPTWFIVIVALLVVTFIGASAAVLALRFLFNYGHGNEVEC</sequence>
<name>A0A0C2IMZ9_THEKT</name>
<gene>
    <name evidence="3" type="ORF">RF11_02423</name>
</gene>
<keyword evidence="2" id="KW-0472">Membrane</keyword>
<comment type="caution">
    <text evidence="3">The sequence shown here is derived from an EMBL/GenBank/DDBJ whole genome shotgun (WGS) entry which is preliminary data.</text>
</comment>
<evidence type="ECO:0000256" key="1">
    <source>
        <dbReference type="SAM" id="MobiDB-lite"/>
    </source>
</evidence>
<dbReference type="EMBL" id="JWZT01003431">
    <property type="protein sequence ID" value="KII66824.1"/>
    <property type="molecule type" value="Genomic_DNA"/>
</dbReference>
<feature type="region of interest" description="Disordered" evidence="1">
    <location>
        <begin position="67"/>
        <end position="95"/>
    </location>
</feature>
<keyword evidence="2" id="KW-0812">Transmembrane</keyword>
<proteinExistence type="predicted"/>
<dbReference type="Proteomes" id="UP000031668">
    <property type="component" value="Unassembled WGS sequence"/>
</dbReference>
<dbReference type="AlphaFoldDB" id="A0A0C2IMZ9"/>
<organism evidence="3 4">
    <name type="scientific">Thelohanellus kitauei</name>
    <name type="common">Myxosporean</name>
    <dbReference type="NCBI Taxonomy" id="669202"/>
    <lineage>
        <taxon>Eukaryota</taxon>
        <taxon>Metazoa</taxon>
        <taxon>Cnidaria</taxon>
        <taxon>Myxozoa</taxon>
        <taxon>Myxosporea</taxon>
        <taxon>Bivalvulida</taxon>
        <taxon>Platysporina</taxon>
        <taxon>Myxobolidae</taxon>
        <taxon>Thelohanellus</taxon>
    </lineage>
</organism>
<accession>A0A0C2IMZ9</accession>
<evidence type="ECO:0000313" key="4">
    <source>
        <dbReference type="Proteomes" id="UP000031668"/>
    </source>
</evidence>
<reference evidence="3 4" key="1">
    <citation type="journal article" date="2014" name="Genome Biol. Evol.">
        <title>The genome of the myxosporean Thelohanellus kitauei shows adaptations to nutrient acquisition within its fish host.</title>
        <authorList>
            <person name="Yang Y."/>
            <person name="Xiong J."/>
            <person name="Zhou Z."/>
            <person name="Huo F."/>
            <person name="Miao W."/>
            <person name="Ran C."/>
            <person name="Liu Y."/>
            <person name="Zhang J."/>
            <person name="Feng J."/>
            <person name="Wang M."/>
            <person name="Wang M."/>
            <person name="Wang L."/>
            <person name="Yao B."/>
        </authorList>
    </citation>
    <scope>NUCLEOTIDE SEQUENCE [LARGE SCALE GENOMIC DNA]</scope>
    <source>
        <strain evidence="3">Wuqing</strain>
    </source>
</reference>
<evidence type="ECO:0000313" key="3">
    <source>
        <dbReference type="EMBL" id="KII66824.1"/>
    </source>
</evidence>
<keyword evidence="4" id="KW-1185">Reference proteome</keyword>
<keyword evidence="2" id="KW-1133">Transmembrane helix</keyword>
<feature type="transmembrane region" description="Helical" evidence="2">
    <location>
        <begin position="103"/>
        <end position="125"/>
    </location>
</feature>
<protein>
    <submittedName>
        <fullName evidence="3">Uncharacterized protein</fullName>
    </submittedName>
</protein>